<organism evidence="3 4">
    <name type="scientific">Bremia lactucae</name>
    <name type="common">Lettuce downy mildew</name>
    <dbReference type="NCBI Taxonomy" id="4779"/>
    <lineage>
        <taxon>Eukaryota</taxon>
        <taxon>Sar</taxon>
        <taxon>Stramenopiles</taxon>
        <taxon>Oomycota</taxon>
        <taxon>Peronosporomycetes</taxon>
        <taxon>Peronosporales</taxon>
        <taxon>Peronosporaceae</taxon>
        <taxon>Bremia</taxon>
    </lineage>
</organism>
<keyword evidence="4" id="KW-1185">Reference proteome</keyword>
<dbReference type="KEGG" id="blac:94352230"/>
<dbReference type="RefSeq" id="XP_067816402.1">
    <property type="nucleotide sequence ID" value="XM_067966559.1"/>
</dbReference>
<name>A0A976FHJ9_BRELC</name>
<keyword evidence="1" id="KW-0812">Transmembrane</keyword>
<keyword evidence="1" id="KW-0472">Membrane</keyword>
<evidence type="ECO:0000313" key="3">
    <source>
        <dbReference type="EMBL" id="TDH66903.1"/>
    </source>
</evidence>
<accession>A0A976FHJ9</accession>
<evidence type="ECO:0000259" key="2">
    <source>
        <dbReference type="Pfam" id="PF10551"/>
    </source>
</evidence>
<sequence length="82" mass="9302">MELRDNLDVRLQKGTDESFWWLFDCLLTAVWGALHTVITHQDAAMTNAIVACFPESKHVLGMWPLPGSLRRSLDRSWGANCT</sequence>
<dbReference type="Pfam" id="PF10551">
    <property type="entry name" value="MULE"/>
    <property type="match status" value="1"/>
</dbReference>
<proteinExistence type="predicted"/>
<dbReference type="InterPro" id="IPR018289">
    <property type="entry name" value="MULE_transposase_dom"/>
</dbReference>
<dbReference type="GeneID" id="94352230"/>
<protein>
    <recommendedName>
        <fullName evidence="2">MULE transposase domain-containing protein</fullName>
    </recommendedName>
</protein>
<keyword evidence="1" id="KW-1133">Transmembrane helix</keyword>
<feature type="domain" description="MULE transposase" evidence="2">
    <location>
        <begin position="13"/>
        <end position="63"/>
    </location>
</feature>
<dbReference type="EMBL" id="SHOA02000013">
    <property type="protein sequence ID" value="TDH66903.1"/>
    <property type="molecule type" value="Genomic_DNA"/>
</dbReference>
<evidence type="ECO:0000313" key="4">
    <source>
        <dbReference type="Proteomes" id="UP000294530"/>
    </source>
</evidence>
<dbReference type="AlphaFoldDB" id="A0A976FHJ9"/>
<reference evidence="3 4" key="1">
    <citation type="journal article" date="2021" name="Genome Biol.">
        <title>AFLAP: assembly-free linkage analysis pipeline using k-mers from genome sequencing data.</title>
        <authorList>
            <person name="Fletcher K."/>
            <person name="Zhang L."/>
            <person name="Gil J."/>
            <person name="Han R."/>
            <person name="Cavanaugh K."/>
            <person name="Michelmore R."/>
        </authorList>
    </citation>
    <scope>NUCLEOTIDE SEQUENCE [LARGE SCALE GENOMIC DNA]</scope>
    <source>
        <strain evidence="3 4">SF5</strain>
    </source>
</reference>
<gene>
    <name evidence="3" type="ORF">CCR75_008507</name>
</gene>
<comment type="caution">
    <text evidence="3">The sequence shown here is derived from an EMBL/GenBank/DDBJ whole genome shotgun (WGS) entry which is preliminary data.</text>
</comment>
<dbReference type="Proteomes" id="UP000294530">
    <property type="component" value="Unassembled WGS sequence"/>
</dbReference>
<feature type="transmembrane region" description="Helical" evidence="1">
    <location>
        <begin position="20"/>
        <end position="38"/>
    </location>
</feature>
<dbReference type="OrthoDB" id="2402896at2759"/>
<evidence type="ECO:0000256" key="1">
    <source>
        <dbReference type="SAM" id="Phobius"/>
    </source>
</evidence>